<keyword evidence="2" id="KW-0285">Flavoprotein</keyword>
<dbReference type="AlphaFoldDB" id="A0A5C6LW27"/>
<dbReference type="GO" id="GO:0050661">
    <property type="term" value="F:NADP binding"/>
    <property type="evidence" value="ECO:0007669"/>
    <property type="project" value="InterPro"/>
</dbReference>
<organism evidence="7 8">
    <name type="scientific">Chitinophaga pinensis</name>
    <dbReference type="NCBI Taxonomy" id="79329"/>
    <lineage>
        <taxon>Bacteria</taxon>
        <taxon>Pseudomonadati</taxon>
        <taxon>Bacteroidota</taxon>
        <taxon>Chitinophagia</taxon>
        <taxon>Chitinophagales</taxon>
        <taxon>Chitinophagaceae</taxon>
        <taxon>Chitinophaga</taxon>
    </lineage>
</organism>
<gene>
    <name evidence="7" type="ORF">FEF09_15270</name>
</gene>
<protein>
    <submittedName>
        <fullName evidence="7">NADH:flavin oxidoreductase/NADH oxidase</fullName>
    </submittedName>
</protein>
<keyword evidence="4" id="KW-0521">NADP</keyword>
<evidence type="ECO:0000256" key="3">
    <source>
        <dbReference type="ARBA" id="ARBA00022643"/>
    </source>
</evidence>
<evidence type="ECO:0000256" key="4">
    <source>
        <dbReference type="ARBA" id="ARBA00022857"/>
    </source>
</evidence>
<dbReference type="Gene3D" id="3.20.20.70">
    <property type="entry name" value="Aldolase class I"/>
    <property type="match status" value="1"/>
</dbReference>
<feature type="domain" description="NADH:flavin oxidoreductase/NADH oxidase N-terminal" evidence="6">
    <location>
        <begin position="4"/>
        <end position="342"/>
    </location>
</feature>
<evidence type="ECO:0000256" key="1">
    <source>
        <dbReference type="ARBA" id="ARBA00001917"/>
    </source>
</evidence>
<evidence type="ECO:0000313" key="8">
    <source>
        <dbReference type="Proteomes" id="UP000318815"/>
    </source>
</evidence>
<comment type="caution">
    <text evidence="7">The sequence shown here is derived from an EMBL/GenBank/DDBJ whole genome shotgun (WGS) entry which is preliminary data.</text>
</comment>
<dbReference type="PANTHER" id="PTHR43303">
    <property type="entry name" value="NADPH DEHYDROGENASE C23G7.10C-RELATED"/>
    <property type="match status" value="1"/>
</dbReference>
<reference evidence="7 8" key="1">
    <citation type="submission" date="2019-08" db="EMBL/GenBank/DDBJ databases">
        <title>Whole genome sequencing of chitin degrading bacteria Chitinophaga pinensis YS16.</title>
        <authorList>
            <person name="Singh R.P."/>
            <person name="Manchanda G."/>
            <person name="Maurya I.K."/>
            <person name="Joshi N.K."/>
            <person name="Srivastava A.K."/>
        </authorList>
    </citation>
    <scope>NUCLEOTIDE SEQUENCE [LARGE SCALE GENOMIC DNA]</scope>
    <source>
        <strain evidence="7 8">YS-16</strain>
    </source>
</reference>
<dbReference type="Pfam" id="PF00724">
    <property type="entry name" value="Oxidored_FMN"/>
    <property type="match status" value="1"/>
</dbReference>
<keyword evidence="8" id="KW-1185">Reference proteome</keyword>
<comment type="cofactor">
    <cofactor evidence="1">
        <name>FMN</name>
        <dbReference type="ChEBI" id="CHEBI:58210"/>
    </cofactor>
</comment>
<evidence type="ECO:0000256" key="5">
    <source>
        <dbReference type="ARBA" id="ARBA00023002"/>
    </source>
</evidence>
<dbReference type="GO" id="GO:0010181">
    <property type="term" value="F:FMN binding"/>
    <property type="evidence" value="ECO:0007669"/>
    <property type="project" value="InterPro"/>
</dbReference>
<proteinExistence type="predicted"/>
<dbReference type="InterPro" id="IPR044152">
    <property type="entry name" value="YqjM-like"/>
</dbReference>
<dbReference type="InterPro" id="IPR013785">
    <property type="entry name" value="Aldolase_TIM"/>
</dbReference>
<dbReference type="Proteomes" id="UP000318815">
    <property type="component" value="Unassembled WGS sequence"/>
</dbReference>
<keyword evidence="3" id="KW-0288">FMN</keyword>
<accession>A0A5C6LW27</accession>
<dbReference type="GO" id="GO:0003959">
    <property type="term" value="F:NADPH dehydrogenase activity"/>
    <property type="evidence" value="ECO:0007669"/>
    <property type="project" value="InterPro"/>
</dbReference>
<dbReference type="CDD" id="cd02932">
    <property type="entry name" value="OYE_YqiM_FMN"/>
    <property type="match status" value="1"/>
</dbReference>
<dbReference type="EMBL" id="VOHS01000014">
    <property type="protein sequence ID" value="TWV99575.1"/>
    <property type="molecule type" value="Genomic_DNA"/>
</dbReference>
<dbReference type="RefSeq" id="WP_146305919.1">
    <property type="nucleotide sequence ID" value="NZ_VOHS01000014.1"/>
</dbReference>
<keyword evidence="5" id="KW-0560">Oxidoreductase</keyword>
<evidence type="ECO:0000256" key="2">
    <source>
        <dbReference type="ARBA" id="ARBA00022630"/>
    </source>
</evidence>
<evidence type="ECO:0000259" key="6">
    <source>
        <dbReference type="Pfam" id="PF00724"/>
    </source>
</evidence>
<dbReference type="OrthoDB" id="9772736at2"/>
<name>A0A5C6LW27_9BACT</name>
<dbReference type="PANTHER" id="PTHR43303:SF4">
    <property type="entry name" value="NADPH DEHYDROGENASE C23G7.10C-RELATED"/>
    <property type="match status" value="1"/>
</dbReference>
<evidence type="ECO:0000313" key="7">
    <source>
        <dbReference type="EMBL" id="TWV99575.1"/>
    </source>
</evidence>
<sequence>MAVLFSPLQIRDITFRNRITISPMCEYSAENGFSNDWHLVHLGSRAVGGAGLIITEAVAVTAEGRISPKDLGIWDDAHIEGLKRITDFISAQGSVPGIQLAHAGRKSSTEVPWKGIQLVAPEDGGWKEIYAPSAIPFSDKYGLPVALTKEDINNVIQAFKTAASRALAAGFKVVELHGAHGYLIHQFLSPLSNQRTDEYGGDFTNRVRFLLEIVAEVRTVWPAGYPLFVRLSATDWAEGGWTLEESTTLSLLLKDRGVDLIDTSSGGLTPAQKITLGPLYQTPFAEHIRKETGIMTGAVGLITTPEEAESIVAEGKADLVLIARESLRDPYFPIHAAHALRDESHVWPVQYERAKPRPIKH</sequence>
<dbReference type="SUPFAM" id="SSF51395">
    <property type="entry name" value="FMN-linked oxidoreductases"/>
    <property type="match status" value="1"/>
</dbReference>
<dbReference type="InterPro" id="IPR001155">
    <property type="entry name" value="OxRdtase_FMN_N"/>
</dbReference>